<keyword evidence="1 4" id="KW-0808">Transferase</keyword>
<dbReference type="InterPro" id="IPR016181">
    <property type="entry name" value="Acyl_CoA_acyltransferase"/>
</dbReference>
<protein>
    <submittedName>
        <fullName evidence="4">N-acetyltransferase</fullName>
        <ecNumber evidence="4">2.3.1.-</ecNumber>
    </submittedName>
</protein>
<name>A0A928KQJ0_9FIRM</name>
<feature type="domain" description="N-acetyltransferase" evidence="3">
    <location>
        <begin position="1"/>
        <end position="143"/>
    </location>
</feature>
<dbReference type="SUPFAM" id="SSF55729">
    <property type="entry name" value="Acyl-CoA N-acyltransferases (Nat)"/>
    <property type="match status" value="1"/>
</dbReference>
<dbReference type="NCBIfam" id="NF007853">
    <property type="entry name" value="PRK10562.1"/>
    <property type="match status" value="1"/>
</dbReference>
<keyword evidence="2 4" id="KW-0012">Acyltransferase</keyword>
<evidence type="ECO:0000259" key="3">
    <source>
        <dbReference type="PROSITE" id="PS51186"/>
    </source>
</evidence>
<dbReference type="GO" id="GO:0016747">
    <property type="term" value="F:acyltransferase activity, transferring groups other than amino-acyl groups"/>
    <property type="evidence" value="ECO:0007669"/>
    <property type="project" value="InterPro"/>
</dbReference>
<dbReference type="CDD" id="cd04301">
    <property type="entry name" value="NAT_SF"/>
    <property type="match status" value="1"/>
</dbReference>
<evidence type="ECO:0000313" key="5">
    <source>
        <dbReference type="Proteomes" id="UP000754750"/>
    </source>
</evidence>
<dbReference type="EC" id="2.3.1.-" evidence="4"/>
<dbReference type="EMBL" id="SVNY01000001">
    <property type="protein sequence ID" value="MBE6832068.1"/>
    <property type="molecule type" value="Genomic_DNA"/>
</dbReference>
<gene>
    <name evidence="4" type="ORF">E7512_00535</name>
</gene>
<organism evidence="4 5">
    <name type="scientific">Faecalispora sporosphaeroides</name>
    <dbReference type="NCBI Taxonomy" id="1549"/>
    <lineage>
        <taxon>Bacteria</taxon>
        <taxon>Bacillati</taxon>
        <taxon>Bacillota</taxon>
        <taxon>Clostridia</taxon>
        <taxon>Eubacteriales</taxon>
        <taxon>Oscillospiraceae</taxon>
        <taxon>Faecalispora</taxon>
    </lineage>
</organism>
<dbReference type="PANTHER" id="PTHR43800">
    <property type="entry name" value="PEPTIDYL-LYSINE N-ACETYLTRANSFERASE YJAB"/>
    <property type="match status" value="1"/>
</dbReference>
<dbReference type="RefSeq" id="WP_020074484.1">
    <property type="nucleotide sequence ID" value="NZ_JBKWRC010000001.1"/>
</dbReference>
<dbReference type="PANTHER" id="PTHR43800:SF1">
    <property type="entry name" value="PEPTIDYL-LYSINE N-ACETYLTRANSFERASE YJAB"/>
    <property type="match status" value="1"/>
</dbReference>
<evidence type="ECO:0000256" key="2">
    <source>
        <dbReference type="ARBA" id="ARBA00023315"/>
    </source>
</evidence>
<accession>A0A928KQJ0</accession>
<dbReference type="Proteomes" id="UP000754750">
    <property type="component" value="Unassembled WGS sequence"/>
</dbReference>
<proteinExistence type="predicted"/>
<evidence type="ECO:0000313" key="4">
    <source>
        <dbReference type="EMBL" id="MBE6832068.1"/>
    </source>
</evidence>
<dbReference type="AlphaFoldDB" id="A0A928KQJ0"/>
<dbReference type="Gene3D" id="3.40.630.30">
    <property type="match status" value="1"/>
</dbReference>
<reference evidence="4" key="1">
    <citation type="submission" date="2019-04" db="EMBL/GenBank/DDBJ databases">
        <title>Evolution of Biomass-Degrading Anaerobic Consortia Revealed by Metagenomics.</title>
        <authorList>
            <person name="Peng X."/>
        </authorList>
    </citation>
    <scope>NUCLEOTIDE SEQUENCE</scope>
    <source>
        <strain evidence="4">SIG551</strain>
    </source>
</reference>
<dbReference type="PROSITE" id="PS51186">
    <property type="entry name" value="GNAT"/>
    <property type="match status" value="1"/>
</dbReference>
<evidence type="ECO:0000256" key="1">
    <source>
        <dbReference type="ARBA" id="ARBA00022679"/>
    </source>
</evidence>
<dbReference type="InterPro" id="IPR000182">
    <property type="entry name" value="GNAT_dom"/>
</dbReference>
<dbReference type="Pfam" id="PF13673">
    <property type="entry name" value="Acetyltransf_10"/>
    <property type="match status" value="1"/>
</dbReference>
<comment type="caution">
    <text evidence="4">The sequence shown here is derived from an EMBL/GenBank/DDBJ whole genome shotgun (WGS) entry which is preliminary data.</text>
</comment>
<sequence length="143" mass="17030">MIREFHKDELDAVMQLWMNAITKAHPFIPREHWLNQYRIVRNEHLSMAKTFVYGEHGRLKGFVSILEGSFIAALFVDADNWNHGIGTKLIEWCQKKYPHLEVNVYKKSENTVHFYTKHGFVVERELTNSDTCEQELFMTWKKD</sequence>